<comment type="caution">
    <text evidence="1">The sequence shown here is derived from an EMBL/GenBank/DDBJ whole genome shotgun (WGS) entry which is preliminary data.</text>
</comment>
<keyword evidence="2" id="KW-1185">Reference proteome</keyword>
<gene>
    <name evidence="1" type="ORF">DBV15_11891</name>
</gene>
<name>A0A4S2KST0_9HYME</name>
<reference evidence="1 2" key="1">
    <citation type="journal article" date="2019" name="Philos. Trans. R. Soc. Lond., B, Biol. Sci.">
        <title>Ant behaviour and brain gene expression of defending hosts depend on the ecological success of the intruding social parasite.</title>
        <authorList>
            <person name="Kaur R."/>
            <person name="Stoldt M."/>
            <person name="Jongepier E."/>
            <person name="Feldmeyer B."/>
            <person name="Menzel F."/>
            <person name="Bornberg-Bauer E."/>
            <person name="Foitzik S."/>
        </authorList>
    </citation>
    <scope>NUCLEOTIDE SEQUENCE [LARGE SCALE GENOMIC DNA]</scope>
    <source>
        <tissue evidence="1">Whole body</tissue>
    </source>
</reference>
<evidence type="ECO:0000313" key="1">
    <source>
        <dbReference type="EMBL" id="TGZ52881.1"/>
    </source>
</evidence>
<proteinExistence type="predicted"/>
<sequence length="38" mass="4263">MTAYTPSGSAASTSDKKKDGFRFFDQMQFLNDSIISRL</sequence>
<dbReference type="AlphaFoldDB" id="A0A4S2KST0"/>
<dbReference type="EMBL" id="QBLH01001159">
    <property type="protein sequence ID" value="TGZ52881.1"/>
    <property type="molecule type" value="Genomic_DNA"/>
</dbReference>
<protein>
    <submittedName>
        <fullName evidence="1">Uncharacterized protein</fullName>
    </submittedName>
</protein>
<evidence type="ECO:0000313" key="2">
    <source>
        <dbReference type="Proteomes" id="UP000310200"/>
    </source>
</evidence>
<dbReference type="Proteomes" id="UP000310200">
    <property type="component" value="Unassembled WGS sequence"/>
</dbReference>
<accession>A0A4S2KST0</accession>
<organism evidence="1 2">
    <name type="scientific">Temnothorax longispinosus</name>
    <dbReference type="NCBI Taxonomy" id="300112"/>
    <lineage>
        <taxon>Eukaryota</taxon>
        <taxon>Metazoa</taxon>
        <taxon>Ecdysozoa</taxon>
        <taxon>Arthropoda</taxon>
        <taxon>Hexapoda</taxon>
        <taxon>Insecta</taxon>
        <taxon>Pterygota</taxon>
        <taxon>Neoptera</taxon>
        <taxon>Endopterygota</taxon>
        <taxon>Hymenoptera</taxon>
        <taxon>Apocrita</taxon>
        <taxon>Aculeata</taxon>
        <taxon>Formicoidea</taxon>
        <taxon>Formicidae</taxon>
        <taxon>Myrmicinae</taxon>
        <taxon>Temnothorax</taxon>
    </lineage>
</organism>